<dbReference type="GeneID" id="113464110"/>
<dbReference type="InterPro" id="IPR045249">
    <property type="entry name" value="HARBI1-like"/>
</dbReference>
<organism evidence="9 10">
    <name type="scientific">Ceratina calcarata</name>
    <dbReference type="NCBI Taxonomy" id="156304"/>
    <lineage>
        <taxon>Eukaryota</taxon>
        <taxon>Metazoa</taxon>
        <taxon>Ecdysozoa</taxon>
        <taxon>Arthropoda</taxon>
        <taxon>Hexapoda</taxon>
        <taxon>Insecta</taxon>
        <taxon>Pterygota</taxon>
        <taxon>Neoptera</taxon>
        <taxon>Endopterygota</taxon>
        <taxon>Hymenoptera</taxon>
        <taxon>Apocrita</taxon>
        <taxon>Aculeata</taxon>
        <taxon>Apoidea</taxon>
        <taxon>Anthophila</taxon>
        <taxon>Apidae</taxon>
        <taxon>Ceratina</taxon>
        <taxon>Zadontomerus</taxon>
    </lineage>
</organism>
<dbReference type="InterPro" id="IPR027806">
    <property type="entry name" value="HARBI1_dom"/>
</dbReference>
<feature type="non-terminal residue" evidence="10">
    <location>
        <position position="1"/>
    </location>
</feature>
<accession>A0AAJ7RZC0</accession>
<dbReference type="KEGG" id="ccal:113464110"/>
<comment type="subcellular location">
    <subcellularLocation>
        <location evidence="2">Nucleus</location>
    </subcellularLocation>
</comment>
<dbReference type="AlphaFoldDB" id="A0AAJ7RZC0"/>
<name>A0AAJ7RZC0_9HYME</name>
<evidence type="ECO:0000256" key="5">
    <source>
        <dbReference type="ARBA" id="ARBA00022723"/>
    </source>
</evidence>
<feature type="domain" description="DDE Tnp4" evidence="8">
    <location>
        <begin position="23"/>
        <end position="165"/>
    </location>
</feature>
<dbReference type="GO" id="GO:0046872">
    <property type="term" value="F:metal ion binding"/>
    <property type="evidence" value="ECO:0007669"/>
    <property type="project" value="UniProtKB-KW"/>
</dbReference>
<keyword evidence="7" id="KW-0539">Nucleus</keyword>
<dbReference type="GO" id="GO:0005634">
    <property type="term" value="C:nucleus"/>
    <property type="evidence" value="ECO:0007669"/>
    <property type="project" value="UniProtKB-SubCell"/>
</dbReference>
<gene>
    <name evidence="10" type="primary">LOC113464110</name>
</gene>
<evidence type="ECO:0000256" key="2">
    <source>
        <dbReference type="ARBA" id="ARBA00004123"/>
    </source>
</evidence>
<evidence type="ECO:0000313" key="9">
    <source>
        <dbReference type="Proteomes" id="UP000694925"/>
    </source>
</evidence>
<comment type="similarity">
    <text evidence="3">Belongs to the HARBI1 family.</text>
</comment>
<evidence type="ECO:0000259" key="8">
    <source>
        <dbReference type="Pfam" id="PF13359"/>
    </source>
</evidence>
<dbReference type="PANTHER" id="PTHR22930">
    <property type="match status" value="1"/>
</dbReference>
<evidence type="ECO:0000256" key="7">
    <source>
        <dbReference type="ARBA" id="ARBA00023242"/>
    </source>
</evidence>
<evidence type="ECO:0000256" key="3">
    <source>
        <dbReference type="ARBA" id="ARBA00006958"/>
    </source>
</evidence>
<evidence type="ECO:0000313" key="10">
    <source>
        <dbReference type="RefSeq" id="XP_026667908.1"/>
    </source>
</evidence>
<keyword evidence="6" id="KW-0378">Hydrolase</keyword>
<keyword evidence="5" id="KW-0479">Metal-binding</keyword>
<dbReference type="Proteomes" id="UP000694925">
    <property type="component" value="Unplaced"/>
</dbReference>
<dbReference type="GO" id="GO:0004518">
    <property type="term" value="F:nuclease activity"/>
    <property type="evidence" value="ECO:0007669"/>
    <property type="project" value="UniProtKB-KW"/>
</dbReference>
<evidence type="ECO:0000256" key="4">
    <source>
        <dbReference type="ARBA" id="ARBA00022722"/>
    </source>
</evidence>
<dbReference type="GO" id="GO:0016787">
    <property type="term" value="F:hydrolase activity"/>
    <property type="evidence" value="ECO:0007669"/>
    <property type="project" value="UniProtKB-KW"/>
</dbReference>
<dbReference type="PANTHER" id="PTHR22930:SF220">
    <property type="entry name" value="PROTEIN ALP1-LIKE"/>
    <property type="match status" value="1"/>
</dbReference>
<comment type="cofactor">
    <cofactor evidence="1">
        <name>a divalent metal cation</name>
        <dbReference type="ChEBI" id="CHEBI:60240"/>
    </cofactor>
</comment>
<proteinExistence type="inferred from homology"/>
<dbReference type="Pfam" id="PF13359">
    <property type="entry name" value="DDE_Tnp_4"/>
    <property type="match status" value="1"/>
</dbReference>
<dbReference type="RefSeq" id="XP_026667908.1">
    <property type="nucleotide sequence ID" value="XM_026812107.1"/>
</dbReference>
<keyword evidence="4" id="KW-0540">Nuclease</keyword>
<keyword evidence="9" id="KW-1185">Reference proteome</keyword>
<evidence type="ECO:0000256" key="1">
    <source>
        <dbReference type="ARBA" id="ARBA00001968"/>
    </source>
</evidence>
<evidence type="ECO:0000256" key="6">
    <source>
        <dbReference type="ARBA" id="ARBA00022801"/>
    </source>
</evidence>
<protein>
    <submittedName>
        <fullName evidence="10">Uncharacterized protein LOC113464110</fullName>
    </submittedName>
</protein>
<reference evidence="10" key="1">
    <citation type="submission" date="2025-08" db="UniProtKB">
        <authorList>
            <consortium name="RefSeq"/>
        </authorList>
    </citation>
    <scope>IDENTIFICATION</scope>
    <source>
        <tissue evidence="10">Whole body</tissue>
    </source>
</reference>
<sequence>DTWKRTADNFWAKWNFPNCIGVLDGKHVVIEAPANSGSQYYNYKKTFSIDVGGYGKSSAGGIFANYALGLRLEAGTLDVPEDRELPGSELTTSHVIVADEAFPLKTYLLRSYPGAELTHDKWIFNYRLTRARRTVENTFGILAQKFRVYQRWLRANPQNADKIILSPASCTILSATCSRNRPTWRPEH</sequence>